<sequence length="109" mass="12288">MAGDAEDGGNPLLSLVNLLQPTHNRFKADIKMEAVPDCRLIQPAMKPQRMMMQDSPNRQWAGNCGCDGSCAFQFFNDDMELVDVRSKPVEEKQVEESSPPLILHLLLMW</sequence>
<dbReference type="EMBL" id="RCML01000530">
    <property type="protein sequence ID" value="KAG2974459.1"/>
    <property type="molecule type" value="Genomic_DNA"/>
</dbReference>
<evidence type="ECO:0000313" key="2">
    <source>
        <dbReference type="EMBL" id="KAG2900022.1"/>
    </source>
</evidence>
<evidence type="ECO:0000313" key="7">
    <source>
        <dbReference type="Proteomes" id="UP000251314"/>
    </source>
</evidence>
<evidence type="ECO:0000313" key="4">
    <source>
        <dbReference type="EMBL" id="KAG2974459.1"/>
    </source>
</evidence>
<dbReference type="EMBL" id="RCMV01000732">
    <property type="protein sequence ID" value="KAG3213426.1"/>
    <property type="molecule type" value="Genomic_DNA"/>
</dbReference>
<reference evidence="1" key="2">
    <citation type="submission" date="2018-10" db="EMBL/GenBank/DDBJ databases">
        <title>Effector identification in a new, highly contiguous assembly of the strawberry crown rot pathogen Phytophthora cactorum.</title>
        <authorList>
            <person name="Armitage A.D."/>
            <person name="Nellist C.F."/>
            <person name="Bates H."/>
            <person name="Vickerstaff R.J."/>
            <person name="Harrison R.J."/>
        </authorList>
    </citation>
    <scope>NUCLEOTIDE SEQUENCE</scope>
    <source>
        <strain evidence="1">15-7</strain>
        <strain evidence="2">4032</strain>
        <strain evidence="3">4040</strain>
        <strain evidence="4">P415</strain>
        <strain evidence="5">P421</strain>
    </source>
</reference>
<dbReference type="Proteomes" id="UP000736787">
    <property type="component" value="Unassembled WGS sequence"/>
</dbReference>
<dbReference type="Proteomes" id="UP000760860">
    <property type="component" value="Unassembled WGS sequence"/>
</dbReference>
<dbReference type="AlphaFoldDB" id="A0A329RN41"/>
<dbReference type="EMBL" id="RCMI01000712">
    <property type="protein sequence ID" value="KAG2900022.1"/>
    <property type="molecule type" value="Genomic_DNA"/>
</dbReference>
<dbReference type="Proteomes" id="UP000735874">
    <property type="component" value="Unassembled WGS sequence"/>
</dbReference>
<reference evidence="6 7" key="1">
    <citation type="submission" date="2018-01" db="EMBL/GenBank/DDBJ databases">
        <title>Draft genome of the strawberry crown rot pathogen Phytophthora cactorum.</title>
        <authorList>
            <person name="Armitage A.D."/>
            <person name="Lysoe E."/>
            <person name="Nellist C.F."/>
            <person name="Harrison R.J."/>
            <person name="Brurberg M.B."/>
        </authorList>
    </citation>
    <scope>NUCLEOTIDE SEQUENCE [LARGE SCALE GENOMIC DNA]</scope>
    <source>
        <strain evidence="6 7">10300</strain>
    </source>
</reference>
<proteinExistence type="predicted"/>
<dbReference type="EMBL" id="RCMK01000737">
    <property type="protein sequence ID" value="KAG2914269.1"/>
    <property type="molecule type" value="Genomic_DNA"/>
</dbReference>
<evidence type="ECO:0000313" key="6">
    <source>
        <dbReference type="EMBL" id="RAW25689.1"/>
    </source>
</evidence>
<dbReference type="Proteomes" id="UP000697107">
    <property type="component" value="Unassembled WGS sequence"/>
</dbReference>
<dbReference type="VEuPathDB" id="FungiDB:PC110_g17896"/>
<name>A0A329RN41_9STRA</name>
<dbReference type="EMBL" id="RCMG01000537">
    <property type="protein sequence ID" value="KAG2852511.1"/>
    <property type="molecule type" value="Genomic_DNA"/>
</dbReference>
<protein>
    <submittedName>
        <fullName evidence="6">Uncharacterized protein</fullName>
    </submittedName>
</protein>
<dbReference type="Proteomes" id="UP000251314">
    <property type="component" value="Unassembled WGS sequence"/>
</dbReference>
<comment type="caution">
    <text evidence="6">The sequence shown here is derived from an EMBL/GenBank/DDBJ whole genome shotgun (WGS) entry which is preliminary data.</text>
</comment>
<evidence type="ECO:0000313" key="5">
    <source>
        <dbReference type="EMBL" id="KAG3213426.1"/>
    </source>
</evidence>
<evidence type="ECO:0000313" key="3">
    <source>
        <dbReference type="EMBL" id="KAG2914269.1"/>
    </source>
</evidence>
<dbReference type="EMBL" id="MJFZ01000723">
    <property type="protein sequence ID" value="RAW25689.1"/>
    <property type="molecule type" value="Genomic_DNA"/>
</dbReference>
<dbReference type="Proteomes" id="UP000774804">
    <property type="component" value="Unassembled WGS sequence"/>
</dbReference>
<evidence type="ECO:0000313" key="1">
    <source>
        <dbReference type="EMBL" id="KAG2852511.1"/>
    </source>
</evidence>
<organism evidence="6 7">
    <name type="scientific">Phytophthora cactorum</name>
    <dbReference type="NCBI Taxonomy" id="29920"/>
    <lineage>
        <taxon>Eukaryota</taxon>
        <taxon>Sar</taxon>
        <taxon>Stramenopiles</taxon>
        <taxon>Oomycota</taxon>
        <taxon>Peronosporomycetes</taxon>
        <taxon>Peronosporales</taxon>
        <taxon>Peronosporaceae</taxon>
        <taxon>Phytophthora</taxon>
    </lineage>
</organism>
<accession>A0A329RN41</accession>
<gene>
    <name evidence="6" type="ORF">PC110_g17896</name>
    <name evidence="1" type="ORF">PC113_g14962</name>
    <name evidence="2" type="ORF">PC115_g16373</name>
    <name evidence="3" type="ORF">PC117_g18376</name>
    <name evidence="4" type="ORF">PC118_g14507</name>
    <name evidence="5" type="ORF">PC129_g15629</name>
</gene>
<keyword evidence="7" id="KW-1185">Reference proteome</keyword>
<dbReference type="OrthoDB" id="99961at2759"/>